<dbReference type="Proteomes" id="UP000646244">
    <property type="component" value="Unassembled WGS sequence"/>
</dbReference>
<dbReference type="EMBL" id="BMVB01000038">
    <property type="protein sequence ID" value="GHC73036.1"/>
    <property type="molecule type" value="Genomic_DNA"/>
</dbReference>
<dbReference type="AlphaFoldDB" id="A0A918U037"/>
<evidence type="ECO:0000313" key="1">
    <source>
        <dbReference type="EMBL" id="GHC73036.1"/>
    </source>
</evidence>
<protein>
    <submittedName>
        <fullName evidence="1">Uncharacterized protein</fullName>
    </submittedName>
</protein>
<evidence type="ECO:0000313" key="2">
    <source>
        <dbReference type="Proteomes" id="UP000646244"/>
    </source>
</evidence>
<gene>
    <name evidence="1" type="ORF">GCM10010507_60340</name>
</gene>
<sequence>MRGLPAHVHGEAVRKALVEARPAGASLAQLCRSTRRTPSQVWTGIKFLRRVP</sequence>
<name>A0A918U037_STRCJ</name>
<reference evidence="1" key="1">
    <citation type="journal article" date="2014" name="Int. J. Syst. Evol. Microbiol.">
        <title>Complete genome sequence of Corynebacterium casei LMG S-19264T (=DSM 44701T), isolated from a smear-ripened cheese.</title>
        <authorList>
            <consortium name="US DOE Joint Genome Institute (JGI-PGF)"/>
            <person name="Walter F."/>
            <person name="Albersmeier A."/>
            <person name="Kalinowski J."/>
            <person name="Ruckert C."/>
        </authorList>
    </citation>
    <scope>NUCLEOTIDE SEQUENCE</scope>
    <source>
        <strain evidence="1">JCM 4633</strain>
    </source>
</reference>
<accession>A0A918U037</accession>
<organism evidence="1 2">
    <name type="scientific">Streptomyces cinnamoneus</name>
    <name type="common">Streptoverticillium cinnamoneum</name>
    <dbReference type="NCBI Taxonomy" id="53446"/>
    <lineage>
        <taxon>Bacteria</taxon>
        <taxon>Bacillati</taxon>
        <taxon>Actinomycetota</taxon>
        <taxon>Actinomycetes</taxon>
        <taxon>Kitasatosporales</taxon>
        <taxon>Streptomycetaceae</taxon>
        <taxon>Streptomyces</taxon>
        <taxon>Streptomyces cinnamoneus group</taxon>
    </lineage>
</organism>
<comment type="caution">
    <text evidence="1">The sequence shown here is derived from an EMBL/GenBank/DDBJ whole genome shotgun (WGS) entry which is preliminary data.</text>
</comment>
<reference evidence="1" key="2">
    <citation type="submission" date="2020-09" db="EMBL/GenBank/DDBJ databases">
        <authorList>
            <person name="Sun Q."/>
            <person name="Ohkuma M."/>
        </authorList>
    </citation>
    <scope>NUCLEOTIDE SEQUENCE</scope>
    <source>
        <strain evidence="1">JCM 4633</strain>
    </source>
</reference>
<proteinExistence type="predicted"/>